<evidence type="ECO:0000313" key="2">
    <source>
        <dbReference type="Proteomes" id="UP000475862"/>
    </source>
</evidence>
<organism evidence="1 2">
    <name type="scientific">Aphis glycines</name>
    <name type="common">Soybean aphid</name>
    <dbReference type="NCBI Taxonomy" id="307491"/>
    <lineage>
        <taxon>Eukaryota</taxon>
        <taxon>Metazoa</taxon>
        <taxon>Ecdysozoa</taxon>
        <taxon>Arthropoda</taxon>
        <taxon>Hexapoda</taxon>
        <taxon>Insecta</taxon>
        <taxon>Pterygota</taxon>
        <taxon>Neoptera</taxon>
        <taxon>Paraneoptera</taxon>
        <taxon>Hemiptera</taxon>
        <taxon>Sternorrhyncha</taxon>
        <taxon>Aphidomorpha</taxon>
        <taxon>Aphidoidea</taxon>
        <taxon>Aphididae</taxon>
        <taxon>Aphidini</taxon>
        <taxon>Aphis</taxon>
        <taxon>Aphis</taxon>
    </lineage>
</organism>
<name>A0A6G0TBP2_APHGL</name>
<reference evidence="1 2" key="1">
    <citation type="submission" date="2019-08" db="EMBL/GenBank/DDBJ databases">
        <title>The genome of the soybean aphid Biotype 1, its phylome, world population structure and adaptation to the North American continent.</title>
        <authorList>
            <person name="Giordano R."/>
            <person name="Donthu R.K."/>
            <person name="Hernandez A.G."/>
            <person name="Wright C.L."/>
            <person name="Zimin A.V."/>
        </authorList>
    </citation>
    <scope>NUCLEOTIDE SEQUENCE [LARGE SCALE GENOMIC DNA]</scope>
    <source>
        <tissue evidence="1">Whole aphids</tissue>
    </source>
</reference>
<comment type="caution">
    <text evidence="1">The sequence shown here is derived from an EMBL/GenBank/DDBJ whole genome shotgun (WGS) entry which is preliminary data.</text>
</comment>
<evidence type="ECO:0008006" key="3">
    <source>
        <dbReference type="Google" id="ProtNLM"/>
    </source>
</evidence>
<gene>
    <name evidence="1" type="ORF">AGLY_011634</name>
</gene>
<dbReference type="Pfam" id="PF03564">
    <property type="entry name" value="DUF1759"/>
    <property type="match status" value="1"/>
</dbReference>
<protein>
    <recommendedName>
        <fullName evidence="3">Peptidase A2 domain-containing protein</fullName>
    </recommendedName>
</protein>
<evidence type="ECO:0000313" key="1">
    <source>
        <dbReference type="EMBL" id="KAE9529538.1"/>
    </source>
</evidence>
<dbReference type="InterPro" id="IPR005312">
    <property type="entry name" value="DUF1759"/>
</dbReference>
<dbReference type="EMBL" id="VYZN01000044">
    <property type="protein sequence ID" value="KAE9529538.1"/>
    <property type="molecule type" value="Genomic_DNA"/>
</dbReference>
<dbReference type="AlphaFoldDB" id="A0A6G0TBP2"/>
<accession>A0A6G0TBP2</accession>
<sequence>MQHLIGCLQGPAADAIRNIPVSADNYDLAWSTLSSRFHRPRLVANGLIDKLLNAPMSSQETLSDLNNFVSTFSENIALLNALKIKVLGSFILFSMAFRCLPASTRKLFESSTPSEFPSVTELLTFVQSRVAILEIAGDHQKSHRIPRTIPVRIVVESIPLLTVGSSRRCRSRTATTGRVKTVCATRACRPIIGPTNVTQDSAVKLVPGNTIRCFMGFPHVASQIAPHLAVTRPCMLHQCHPELTIQQLCYWAPLSFTFVTVVAHGKRFRAIVDSASQISAITVSCSARLGLRLKKLDSTDQWPIRYSSC</sequence>
<keyword evidence="2" id="KW-1185">Reference proteome</keyword>
<dbReference type="OrthoDB" id="6615580at2759"/>
<dbReference type="Proteomes" id="UP000475862">
    <property type="component" value="Unassembled WGS sequence"/>
</dbReference>
<proteinExistence type="predicted"/>